<organism evidence="1 2">
    <name type="scientific">Chryseobacterium artocarpi</name>
    <dbReference type="NCBI Taxonomy" id="1414727"/>
    <lineage>
        <taxon>Bacteria</taxon>
        <taxon>Pseudomonadati</taxon>
        <taxon>Bacteroidota</taxon>
        <taxon>Flavobacteriia</taxon>
        <taxon>Flavobacteriales</taxon>
        <taxon>Weeksellaceae</taxon>
        <taxon>Chryseobacterium group</taxon>
        <taxon>Chryseobacterium</taxon>
    </lineage>
</organism>
<sequence length="123" mass="13902">MASLLSNFDPIILKTNHMNIKNLFSKRNEIIDGHFNELRSKLGMADQNEEVIFSLREQICNACPLKNGNNCNAMKWLDPKTLEVVDAPREGFVRGCGCRLSAKQRSKLSLCPAGFWGGEFDRK</sequence>
<protein>
    <submittedName>
        <fullName evidence="1">Uncharacterized protein</fullName>
    </submittedName>
</protein>
<proteinExistence type="predicted"/>
<name>A0A1B9A0A1_9FLAO</name>
<gene>
    <name evidence="1" type="ORF">BBI01_01920</name>
</gene>
<comment type="caution">
    <text evidence="1">The sequence shown here is derived from an EMBL/GenBank/DDBJ whole genome shotgun (WGS) entry which is preliminary data.</text>
</comment>
<evidence type="ECO:0000313" key="2">
    <source>
        <dbReference type="Proteomes" id="UP000092651"/>
    </source>
</evidence>
<reference evidence="1 2" key="1">
    <citation type="submission" date="2016-07" db="EMBL/GenBank/DDBJ databases">
        <authorList>
            <person name="Jeong J.-J."/>
            <person name="Kim D.W."/>
            <person name="Sang M.K."/>
            <person name="Choi I.-G."/>
            <person name="Kim K.D."/>
        </authorList>
    </citation>
    <scope>NUCLEOTIDE SEQUENCE [LARGE SCALE GENOMIC DNA]</scope>
    <source>
        <strain evidence="1 2">UTM-3</strain>
    </source>
</reference>
<keyword evidence="2" id="KW-1185">Reference proteome</keyword>
<dbReference type="AlphaFoldDB" id="A0A1B9A0A1"/>
<dbReference type="Proteomes" id="UP000092651">
    <property type="component" value="Unassembled WGS sequence"/>
</dbReference>
<evidence type="ECO:0000313" key="1">
    <source>
        <dbReference type="EMBL" id="OCA77242.1"/>
    </source>
</evidence>
<dbReference type="EMBL" id="MAYH01000001">
    <property type="protein sequence ID" value="OCA77242.1"/>
    <property type="molecule type" value="Genomic_DNA"/>
</dbReference>
<accession>A0A1B9A0A1</accession>